<evidence type="ECO:0000256" key="2">
    <source>
        <dbReference type="ARBA" id="ARBA00022723"/>
    </source>
</evidence>
<feature type="binding site" evidence="8">
    <location>
        <position position="39"/>
    </location>
    <ligand>
        <name>Mg(2+)</name>
        <dbReference type="ChEBI" id="CHEBI:18420"/>
    </ligand>
</feature>
<dbReference type="GO" id="GO:0007188">
    <property type="term" value="P:adenylate cyclase-modulating G protein-coupled receptor signaling pathway"/>
    <property type="evidence" value="ECO:0007669"/>
    <property type="project" value="TreeGrafter"/>
</dbReference>
<dbReference type="SUPFAM" id="SSF52540">
    <property type="entry name" value="P-loop containing nucleoside triphosphate hydrolases"/>
    <property type="match status" value="1"/>
</dbReference>
<dbReference type="Gene3D" id="3.40.50.300">
    <property type="entry name" value="P-loop containing nucleotide triphosphate hydrolases"/>
    <property type="match status" value="1"/>
</dbReference>
<dbReference type="CDD" id="cd00066">
    <property type="entry name" value="G-alpha"/>
    <property type="match status" value="1"/>
</dbReference>
<dbReference type="SMART" id="SM00275">
    <property type="entry name" value="G_alpha"/>
    <property type="match status" value="1"/>
</dbReference>
<keyword evidence="6" id="KW-0807">Transducer</keyword>
<evidence type="ECO:0000256" key="7">
    <source>
        <dbReference type="PIRSR" id="PIRSR601019-1"/>
    </source>
</evidence>
<dbReference type="Pfam" id="PF00503">
    <property type="entry name" value="G-alpha"/>
    <property type="match status" value="1"/>
</dbReference>
<keyword evidence="4 8" id="KW-0460">Magnesium</keyword>
<dbReference type="GO" id="GO:0003924">
    <property type="term" value="F:GTPase activity"/>
    <property type="evidence" value="ECO:0007669"/>
    <property type="project" value="InterPro"/>
</dbReference>
<reference evidence="9" key="1">
    <citation type="journal article" date="2020" name="J. Eukaryot. Microbiol.">
        <title>De novo Sequencing, Assembly and Annotation of the Transcriptome for the Free-Living Testate Amoeba Arcella intermedia.</title>
        <authorList>
            <person name="Ribeiro G.M."/>
            <person name="Porfirio-Sousa A.L."/>
            <person name="Maurer-Alcala X.X."/>
            <person name="Katz L.A."/>
            <person name="Lahr D.J.G."/>
        </authorList>
    </citation>
    <scope>NUCLEOTIDE SEQUENCE</scope>
</reference>
<comment type="similarity">
    <text evidence="1">Belongs to the G-alpha family.</text>
</comment>
<feature type="binding site" evidence="7">
    <location>
        <begin position="257"/>
        <end position="260"/>
    </location>
    <ligand>
        <name>GTP</name>
        <dbReference type="ChEBI" id="CHEBI:37565"/>
    </ligand>
</feature>
<dbReference type="Gene3D" id="1.10.400.10">
    <property type="entry name" value="GI Alpha 1, domain 2-like"/>
    <property type="match status" value="1"/>
</dbReference>
<name>A0A6B2L928_9EUKA</name>
<proteinExistence type="inferred from homology"/>
<dbReference type="GO" id="GO:0031683">
    <property type="term" value="F:G-protein beta/gamma-subunit complex binding"/>
    <property type="evidence" value="ECO:0007669"/>
    <property type="project" value="InterPro"/>
</dbReference>
<organism evidence="9">
    <name type="scientific">Arcella intermedia</name>
    <dbReference type="NCBI Taxonomy" id="1963864"/>
    <lineage>
        <taxon>Eukaryota</taxon>
        <taxon>Amoebozoa</taxon>
        <taxon>Tubulinea</taxon>
        <taxon>Elardia</taxon>
        <taxon>Arcellinida</taxon>
        <taxon>Sphaerothecina</taxon>
        <taxon>Arcellidae</taxon>
        <taxon>Arcella</taxon>
    </lineage>
</organism>
<keyword evidence="5 7" id="KW-0342">GTP-binding</keyword>
<feature type="binding site" evidence="7">
    <location>
        <position position="313"/>
    </location>
    <ligand>
        <name>GTP</name>
        <dbReference type="ChEBI" id="CHEBI:37565"/>
    </ligand>
</feature>
<feature type="binding site" evidence="8">
    <location>
        <position position="169"/>
    </location>
    <ligand>
        <name>Mg(2+)</name>
        <dbReference type="ChEBI" id="CHEBI:18420"/>
    </ligand>
</feature>
<dbReference type="PROSITE" id="PS51882">
    <property type="entry name" value="G_ALPHA"/>
    <property type="match status" value="1"/>
</dbReference>
<dbReference type="SUPFAM" id="SSF47895">
    <property type="entry name" value="Transducin (alpha subunit), insertion domain"/>
    <property type="match status" value="1"/>
</dbReference>
<dbReference type="PRINTS" id="PR00318">
    <property type="entry name" value="GPROTEINA"/>
</dbReference>
<dbReference type="PANTHER" id="PTHR10218:SF302">
    <property type="entry name" value="GUANINE NUCLEOTIDE-BINDING PROTEIN ALPHA-5 SUBUNIT"/>
    <property type="match status" value="1"/>
</dbReference>
<evidence type="ECO:0000256" key="6">
    <source>
        <dbReference type="ARBA" id="ARBA00023224"/>
    </source>
</evidence>
<evidence type="ECO:0000256" key="5">
    <source>
        <dbReference type="ARBA" id="ARBA00023134"/>
    </source>
</evidence>
<protein>
    <submittedName>
        <fullName evidence="9">Uncharacterized protein</fullName>
    </submittedName>
</protein>
<evidence type="ECO:0000256" key="1">
    <source>
        <dbReference type="ARBA" id="ARBA00005804"/>
    </source>
</evidence>
<sequence>MGCHIGKSDAFNKENKKLREKLEREIKILLLGTGDSGKSTVLKQLKLIHMNGFTEEELKAFTAVVLGNLVGSLQCLVKGVIAKAYKLEKENEEIAQEIVQVGSLKEINEDLKNRIPEFMNDKAISLALKTSLEFYLPDSATYFFENLDRILADDYIPTIEDVIRARLKTIGINEVTFEVDKLFFKIVDVGGQRSERRKWIHCFEDVTAIIFCVSLNEYNLMLEEDSTVNRMHESVQLFTEICDSPYFRNSAILLFFNKKDLFEVKIKQIPLSVCYSNAPNGKSYEEGLKYLEQKFVKIGKKKGKIIYPHVTHATDRDCIKFVFGAIRETILSQAFSV</sequence>
<accession>A0A6B2L928</accession>
<dbReference type="GO" id="GO:0046872">
    <property type="term" value="F:metal ion binding"/>
    <property type="evidence" value="ECO:0007669"/>
    <property type="project" value="UniProtKB-KW"/>
</dbReference>
<dbReference type="EMBL" id="GIBP01004573">
    <property type="protein sequence ID" value="NDV33542.1"/>
    <property type="molecule type" value="Transcribed_RNA"/>
</dbReference>
<dbReference type="GO" id="GO:0001664">
    <property type="term" value="F:G protein-coupled receptor binding"/>
    <property type="evidence" value="ECO:0007669"/>
    <property type="project" value="TreeGrafter"/>
</dbReference>
<dbReference type="InterPro" id="IPR001019">
    <property type="entry name" value="Gprotein_alpha_su"/>
</dbReference>
<dbReference type="AlphaFoldDB" id="A0A6B2L928"/>
<evidence type="ECO:0000256" key="4">
    <source>
        <dbReference type="ARBA" id="ARBA00022842"/>
    </source>
</evidence>
<feature type="binding site" evidence="7">
    <location>
        <begin position="188"/>
        <end position="192"/>
    </location>
    <ligand>
        <name>GTP</name>
        <dbReference type="ChEBI" id="CHEBI:37565"/>
    </ligand>
</feature>
<dbReference type="GO" id="GO:0005737">
    <property type="term" value="C:cytoplasm"/>
    <property type="evidence" value="ECO:0007669"/>
    <property type="project" value="TreeGrafter"/>
</dbReference>
<evidence type="ECO:0000313" key="9">
    <source>
        <dbReference type="EMBL" id="NDV33542.1"/>
    </source>
</evidence>
<keyword evidence="2 8" id="KW-0479">Metal-binding</keyword>
<keyword evidence="3 7" id="KW-0547">Nucleotide-binding</keyword>
<feature type="binding site" evidence="7">
    <location>
        <begin position="138"/>
        <end position="139"/>
    </location>
    <ligand>
        <name>GTP</name>
        <dbReference type="ChEBI" id="CHEBI:37565"/>
    </ligand>
</feature>
<dbReference type="InterPro" id="IPR011025">
    <property type="entry name" value="GproteinA_insert"/>
</dbReference>
<evidence type="ECO:0000256" key="8">
    <source>
        <dbReference type="PIRSR" id="PIRSR601019-2"/>
    </source>
</evidence>
<dbReference type="GO" id="GO:0005525">
    <property type="term" value="F:GTP binding"/>
    <property type="evidence" value="ECO:0007669"/>
    <property type="project" value="UniProtKB-KW"/>
</dbReference>
<dbReference type="InterPro" id="IPR027417">
    <property type="entry name" value="P-loop_NTPase"/>
</dbReference>
<dbReference type="FunFam" id="3.40.50.300:FF:002307">
    <property type="entry name" value="Guanine nucleotide-binding protein G(k) subunit alpha"/>
    <property type="match status" value="1"/>
</dbReference>
<evidence type="ECO:0000256" key="3">
    <source>
        <dbReference type="ARBA" id="ARBA00022741"/>
    </source>
</evidence>
<dbReference type="PANTHER" id="PTHR10218">
    <property type="entry name" value="GTP-BINDING PROTEIN ALPHA SUBUNIT"/>
    <property type="match status" value="1"/>
</dbReference>
<dbReference type="GO" id="GO:0005834">
    <property type="term" value="C:heterotrimeric G-protein complex"/>
    <property type="evidence" value="ECO:0007669"/>
    <property type="project" value="TreeGrafter"/>
</dbReference>